<feature type="region of interest" description="Disordered" evidence="1">
    <location>
        <begin position="62"/>
        <end position="94"/>
    </location>
</feature>
<keyword evidence="3" id="KW-1185">Reference proteome</keyword>
<dbReference type="Gramene" id="PGSC0003DMT400084753">
    <property type="protein sequence ID" value="PGSC0003DMT400084753"/>
    <property type="gene ID" value="PGSC0003DMG400034324"/>
</dbReference>
<name>M1D7Z0_SOLTU</name>
<accession>M1D7Z0</accession>
<reference evidence="3" key="1">
    <citation type="journal article" date="2011" name="Nature">
        <title>Genome sequence and analysis of the tuber crop potato.</title>
        <authorList>
            <consortium name="The Potato Genome Sequencing Consortium"/>
        </authorList>
    </citation>
    <scope>NUCLEOTIDE SEQUENCE [LARGE SCALE GENOMIC DNA]</scope>
    <source>
        <strain evidence="3">cv. DM1-3 516 R44</strain>
    </source>
</reference>
<reference evidence="2" key="2">
    <citation type="submission" date="2015-06" db="UniProtKB">
        <authorList>
            <consortium name="EnsemblPlants"/>
        </authorList>
    </citation>
    <scope>IDENTIFICATION</scope>
    <source>
        <strain evidence="2">DM1-3 516 R44</strain>
    </source>
</reference>
<organism evidence="2 3">
    <name type="scientific">Solanum tuberosum</name>
    <name type="common">Potato</name>
    <dbReference type="NCBI Taxonomy" id="4113"/>
    <lineage>
        <taxon>Eukaryota</taxon>
        <taxon>Viridiplantae</taxon>
        <taxon>Streptophyta</taxon>
        <taxon>Embryophyta</taxon>
        <taxon>Tracheophyta</taxon>
        <taxon>Spermatophyta</taxon>
        <taxon>Magnoliopsida</taxon>
        <taxon>eudicotyledons</taxon>
        <taxon>Gunneridae</taxon>
        <taxon>Pentapetalae</taxon>
        <taxon>asterids</taxon>
        <taxon>lamiids</taxon>
        <taxon>Solanales</taxon>
        <taxon>Solanaceae</taxon>
        <taxon>Solanoideae</taxon>
        <taxon>Solaneae</taxon>
        <taxon>Solanum</taxon>
    </lineage>
</organism>
<dbReference type="PaxDb" id="4113-PGSC0003DMT400084753"/>
<proteinExistence type="predicted"/>
<dbReference type="EnsemblPlants" id="PGSC0003DMT400084753">
    <property type="protein sequence ID" value="PGSC0003DMT400084753"/>
    <property type="gene ID" value="PGSC0003DMG400034324"/>
</dbReference>
<dbReference type="Proteomes" id="UP000011115">
    <property type="component" value="Unassembled WGS sequence"/>
</dbReference>
<protein>
    <submittedName>
        <fullName evidence="2">Uncharacterized protein</fullName>
    </submittedName>
</protein>
<feature type="compositionally biased region" description="Basic and acidic residues" evidence="1">
    <location>
        <begin position="110"/>
        <end position="127"/>
    </location>
</feature>
<dbReference type="AlphaFoldDB" id="M1D7Z0"/>
<dbReference type="InParanoid" id="M1D7Z0"/>
<feature type="region of interest" description="Disordered" evidence="1">
    <location>
        <begin position="108"/>
        <end position="127"/>
    </location>
</feature>
<evidence type="ECO:0000256" key="1">
    <source>
        <dbReference type="SAM" id="MobiDB-lite"/>
    </source>
</evidence>
<evidence type="ECO:0000313" key="3">
    <source>
        <dbReference type="Proteomes" id="UP000011115"/>
    </source>
</evidence>
<evidence type="ECO:0000313" key="2">
    <source>
        <dbReference type="EnsemblPlants" id="PGSC0003DMT400084753"/>
    </source>
</evidence>
<dbReference type="HOGENOM" id="CLU_165004_0_0_1"/>
<sequence length="127" mass="14849">MRRIIVHGLRSEYKRIITVTWGWATEPTLSELKNLLANEKDLEKPLSSLTIKDKDKTLFSKRQYYKKREGERSSRPGGDQKIQHQRTQRQNKQVKCFNNGRMDKCYNCGGEKDTMSETAGTRKLEVI</sequence>